<organism evidence="2">
    <name type="scientific">Variovorax paradoxus</name>
    <dbReference type="NCBI Taxonomy" id="34073"/>
    <lineage>
        <taxon>Bacteria</taxon>
        <taxon>Pseudomonadati</taxon>
        <taxon>Pseudomonadota</taxon>
        <taxon>Betaproteobacteria</taxon>
        <taxon>Burkholderiales</taxon>
        <taxon>Comamonadaceae</taxon>
        <taxon>Variovorax</taxon>
    </lineage>
</organism>
<name>A0A679JAI0_VARPD</name>
<evidence type="ECO:0000256" key="1">
    <source>
        <dbReference type="SAM" id="Phobius"/>
    </source>
</evidence>
<sequence>MTDDATLCLMHALAIGAGATATMDLWAVLRQRLFGVPAMDYALVGRWLVYLTRGRFHHASIGATPSVPHERLIGWTAHYAIGIAFAAVLLAGWGIGWASNPTPGPALIVGIAGVAAPFFVLQPGMGAGIAASRTPRPAVARMHSLVTHAVFGLGLYAAGRAFSWLGLLR</sequence>
<protein>
    <recommendedName>
        <fullName evidence="3">DUF2938 domain-containing protein</fullName>
    </recommendedName>
</protein>
<reference evidence="2" key="1">
    <citation type="submission" date="2019-12" db="EMBL/GenBank/DDBJ databases">
        <authorList>
            <person name="Cremers G."/>
        </authorList>
    </citation>
    <scope>NUCLEOTIDE SEQUENCE</scope>
    <source>
        <strain evidence="2">Vvax</strain>
    </source>
</reference>
<dbReference type="Pfam" id="PF11158">
    <property type="entry name" value="DUF2938"/>
    <property type="match status" value="1"/>
</dbReference>
<dbReference type="RefSeq" id="WP_339090930.1">
    <property type="nucleotide sequence ID" value="NZ_LR743507.1"/>
</dbReference>
<feature type="transmembrane region" description="Helical" evidence="1">
    <location>
        <begin position="72"/>
        <end position="95"/>
    </location>
</feature>
<dbReference type="InterPro" id="IPR021329">
    <property type="entry name" value="DUF2938"/>
</dbReference>
<feature type="transmembrane region" description="Helical" evidence="1">
    <location>
        <begin position="144"/>
        <end position="167"/>
    </location>
</feature>
<dbReference type="AlphaFoldDB" id="A0A679JAI0"/>
<dbReference type="EMBL" id="LR743507">
    <property type="protein sequence ID" value="CAA2105617.1"/>
    <property type="molecule type" value="Genomic_DNA"/>
</dbReference>
<keyword evidence="1" id="KW-0812">Transmembrane</keyword>
<keyword evidence="1" id="KW-0472">Membrane</keyword>
<keyword evidence="1" id="KW-1133">Transmembrane helix</keyword>
<evidence type="ECO:0008006" key="3">
    <source>
        <dbReference type="Google" id="ProtNLM"/>
    </source>
</evidence>
<feature type="transmembrane region" description="Helical" evidence="1">
    <location>
        <begin position="107"/>
        <end position="132"/>
    </location>
</feature>
<proteinExistence type="predicted"/>
<accession>A0A679JAI0</accession>
<gene>
    <name evidence="2" type="ORF">VVAX_03343</name>
</gene>
<evidence type="ECO:0000313" key="2">
    <source>
        <dbReference type="EMBL" id="CAA2105617.1"/>
    </source>
</evidence>